<evidence type="ECO:0000313" key="3">
    <source>
        <dbReference type="EMBL" id="MRI66225.1"/>
    </source>
</evidence>
<comment type="caution">
    <text evidence="3">The sequence shown here is derived from an EMBL/GenBank/DDBJ whole genome shotgun (WGS) entry which is preliminary data.</text>
</comment>
<dbReference type="PANTHER" id="PTHR46558:SF4">
    <property type="entry name" value="DNA-BIDING PHAGE PROTEIN"/>
    <property type="match status" value="1"/>
</dbReference>
<protein>
    <submittedName>
        <fullName evidence="3">Helix-turn-helix domain-containing protein</fullName>
    </submittedName>
</protein>
<gene>
    <name evidence="3" type="ORF">GH885_07675</name>
</gene>
<dbReference type="SUPFAM" id="SSF47413">
    <property type="entry name" value="lambda repressor-like DNA-binding domains"/>
    <property type="match status" value="1"/>
</dbReference>
<evidence type="ECO:0000256" key="1">
    <source>
        <dbReference type="ARBA" id="ARBA00023125"/>
    </source>
</evidence>
<dbReference type="Proteomes" id="UP000435187">
    <property type="component" value="Unassembled WGS sequence"/>
</dbReference>
<proteinExistence type="predicted"/>
<dbReference type="InterPro" id="IPR010982">
    <property type="entry name" value="Lambda_DNA-bd_dom_sf"/>
</dbReference>
<accession>A0A6N7QZC4</accession>
<dbReference type="InterPro" id="IPR001387">
    <property type="entry name" value="Cro/C1-type_HTH"/>
</dbReference>
<evidence type="ECO:0000259" key="2">
    <source>
        <dbReference type="PROSITE" id="PS50943"/>
    </source>
</evidence>
<dbReference type="Pfam" id="PF01381">
    <property type="entry name" value="HTH_3"/>
    <property type="match status" value="1"/>
</dbReference>
<sequence>MTESNKSHTATKHVHNRVKELRKKNHYTQKQLADHIGVTRLTVISIEKGKYEPSIGIVLRLAAVLG</sequence>
<feature type="domain" description="HTH cro/C1-type" evidence="2">
    <location>
        <begin position="18"/>
        <end position="66"/>
    </location>
</feature>
<dbReference type="CDD" id="cd00093">
    <property type="entry name" value="HTH_XRE"/>
    <property type="match status" value="1"/>
</dbReference>
<name>A0A6N7QZC4_9BACI</name>
<dbReference type="RefSeq" id="WP_153834971.1">
    <property type="nucleotide sequence ID" value="NZ_JBHUMW010000103.1"/>
</dbReference>
<dbReference type="EMBL" id="WJEE01000012">
    <property type="protein sequence ID" value="MRI66225.1"/>
    <property type="molecule type" value="Genomic_DNA"/>
</dbReference>
<organism evidence="3 4">
    <name type="scientific">Gracilibacillus thailandensis</name>
    <dbReference type="NCBI Taxonomy" id="563735"/>
    <lineage>
        <taxon>Bacteria</taxon>
        <taxon>Bacillati</taxon>
        <taxon>Bacillota</taxon>
        <taxon>Bacilli</taxon>
        <taxon>Bacillales</taxon>
        <taxon>Bacillaceae</taxon>
        <taxon>Gracilibacillus</taxon>
    </lineage>
</organism>
<keyword evidence="1" id="KW-0238">DNA-binding</keyword>
<dbReference type="Gene3D" id="1.10.260.40">
    <property type="entry name" value="lambda repressor-like DNA-binding domains"/>
    <property type="match status" value="1"/>
</dbReference>
<dbReference type="AlphaFoldDB" id="A0A6N7QZC4"/>
<dbReference type="PANTHER" id="PTHR46558">
    <property type="entry name" value="TRACRIPTIONAL REGULATORY PROTEIN-RELATED-RELATED"/>
    <property type="match status" value="1"/>
</dbReference>
<keyword evidence="4" id="KW-1185">Reference proteome</keyword>
<dbReference type="GO" id="GO:0003677">
    <property type="term" value="F:DNA binding"/>
    <property type="evidence" value="ECO:0007669"/>
    <property type="project" value="UniProtKB-KW"/>
</dbReference>
<evidence type="ECO:0000313" key="4">
    <source>
        <dbReference type="Proteomes" id="UP000435187"/>
    </source>
</evidence>
<reference evidence="3 4" key="1">
    <citation type="submission" date="2019-10" db="EMBL/GenBank/DDBJ databases">
        <title>Gracilibacillus salitolerans sp. nov., a moderate halophile isolated from a saline soil in northwest China.</title>
        <authorList>
            <person name="Gan L."/>
        </authorList>
    </citation>
    <scope>NUCLEOTIDE SEQUENCE [LARGE SCALE GENOMIC DNA]</scope>
    <source>
        <strain evidence="3 4">TP2-8</strain>
    </source>
</reference>
<dbReference type="PROSITE" id="PS50943">
    <property type="entry name" value="HTH_CROC1"/>
    <property type="match status" value="1"/>
</dbReference>
<dbReference type="SMART" id="SM00530">
    <property type="entry name" value="HTH_XRE"/>
    <property type="match status" value="1"/>
</dbReference>